<comment type="caution">
    <text evidence="23">The sequence shown here is derived from an EMBL/GenBank/DDBJ whole genome shotgun (WGS) entry which is preliminary data.</text>
</comment>
<dbReference type="SUPFAM" id="SSF52172">
    <property type="entry name" value="CheY-like"/>
    <property type="match status" value="1"/>
</dbReference>
<dbReference type="GO" id="GO:0016301">
    <property type="term" value="F:kinase activity"/>
    <property type="evidence" value="ECO:0007669"/>
    <property type="project" value="UniProtKB-KW"/>
</dbReference>
<dbReference type="Pfam" id="PF00512">
    <property type="entry name" value="HisKA"/>
    <property type="match status" value="1"/>
</dbReference>
<feature type="coiled-coil region" evidence="16">
    <location>
        <begin position="1149"/>
        <end position="1176"/>
    </location>
</feature>
<dbReference type="Proteomes" id="UP000744555">
    <property type="component" value="Unassembled WGS sequence"/>
</dbReference>
<dbReference type="InterPro" id="IPR036890">
    <property type="entry name" value="HATPase_C_sf"/>
</dbReference>
<evidence type="ECO:0000256" key="15">
    <source>
        <dbReference type="PROSITE-ProRule" id="PRU00244"/>
    </source>
</evidence>
<dbReference type="InterPro" id="IPR008207">
    <property type="entry name" value="Sig_transdc_His_kin_Hpt_dom"/>
</dbReference>
<dbReference type="Pfam" id="PF02518">
    <property type="entry name" value="HATPase_c"/>
    <property type="match status" value="1"/>
</dbReference>
<feature type="domain" description="PAS" evidence="19">
    <location>
        <begin position="533"/>
        <end position="563"/>
    </location>
</feature>
<dbReference type="SMART" id="SM00086">
    <property type="entry name" value="PAC"/>
    <property type="match status" value="3"/>
</dbReference>
<feature type="domain" description="PAS" evidence="19">
    <location>
        <begin position="265"/>
        <end position="335"/>
    </location>
</feature>
<dbReference type="Pfam" id="PF00072">
    <property type="entry name" value="Response_reg"/>
    <property type="match status" value="1"/>
</dbReference>
<feature type="domain" description="Response regulatory" evidence="18">
    <location>
        <begin position="897"/>
        <end position="1016"/>
    </location>
</feature>
<dbReference type="PROSITE" id="PS50112">
    <property type="entry name" value="PAS"/>
    <property type="match status" value="3"/>
</dbReference>
<dbReference type="SUPFAM" id="SSF47384">
    <property type="entry name" value="Homodimeric domain of signal transducing histidine kinase"/>
    <property type="match status" value="1"/>
</dbReference>
<evidence type="ECO:0000256" key="4">
    <source>
        <dbReference type="ARBA" id="ARBA00022475"/>
    </source>
</evidence>
<keyword evidence="12 15" id="KW-0472">Membrane</keyword>
<evidence type="ECO:0000256" key="14">
    <source>
        <dbReference type="PROSITE-ProRule" id="PRU00169"/>
    </source>
</evidence>
<dbReference type="SMART" id="SM00387">
    <property type="entry name" value="HATPase_c"/>
    <property type="match status" value="1"/>
</dbReference>
<feature type="transmembrane region" description="Helical" evidence="15">
    <location>
        <begin position="227"/>
        <end position="253"/>
    </location>
</feature>
<evidence type="ECO:0000256" key="3">
    <source>
        <dbReference type="ARBA" id="ARBA00012438"/>
    </source>
</evidence>
<dbReference type="PANTHER" id="PTHR45339:SF1">
    <property type="entry name" value="HYBRID SIGNAL TRANSDUCTION HISTIDINE KINASE J"/>
    <property type="match status" value="1"/>
</dbReference>
<dbReference type="SMART" id="SM00388">
    <property type="entry name" value="HisKA"/>
    <property type="match status" value="1"/>
</dbReference>
<dbReference type="Gene3D" id="1.10.287.130">
    <property type="match status" value="1"/>
</dbReference>
<dbReference type="InterPro" id="IPR003594">
    <property type="entry name" value="HATPase_dom"/>
</dbReference>
<dbReference type="InterPro" id="IPR011006">
    <property type="entry name" value="CheY-like_superfamily"/>
</dbReference>
<keyword evidence="5 14" id="KW-0597">Phosphoprotein</keyword>
<dbReference type="PANTHER" id="PTHR45339">
    <property type="entry name" value="HYBRID SIGNAL TRANSDUCTION HISTIDINE KINASE J"/>
    <property type="match status" value="1"/>
</dbReference>
<feature type="domain" description="PAC" evidence="20">
    <location>
        <begin position="342"/>
        <end position="392"/>
    </location>
</feature>
<evidence type="ECO:0000259" key="22">
    <source>
        <dbReference type="PROSITE" id="PS50924"/>
    </source>
</evidence>
<dbReference type="InterPro" id="IPR004358">
    <property type="entry name" value="Sig_transdc_His_kin-like_C"/>
</dbReference>
<keyword evidence="7" id="KW-0547">Nucleotide-binding</keyword>
<evidence type="ECO:0000313" key="23">
    <source>
        <dbReference type="EMBL" id="MBC9250857.1"/>
    </source>
</evidence>
<evidence type="ECO:0000256" key="9">
    <source>
        <dbReference type="ARBA" id="ARBA00022840"/>
    </source>
</evidence>
<dbReference type="SUPFAM" id="SSF47226">
    <property type="entry name" value="Histidine-containing phosphotransfer domain, HPT domain"/>
    <property type="match status" value="1"/>
</dbReference>
<reference evidence="23 24" key="1">
    <citation type="submission" date="2016-06" db="EMBL/GenBank/DDBJ databases">
        <authorList>
            <person name="Ramos C."/>
            <person name="Pintado A."/>
            <person name="Crespo-Gomez J.I."/>
        </authorList>
    </citation>
    <scope>NUCLEOTIDE SEQUENCE [LARGE SCALE GENOMIC DNA]</scope>
    <source>
        <strain evidence="23 24">AVO110</strain>
    </source>
</reference>
<keyword evidence="24" id="KW-1185">Reference proteome</keyword>
<feature type="domain" description="PAC" evidence="20">
    <location>
        <begin position="592"/>
        <end position="644"/>
    </location>
</feature>
<feature type="transmembrane region" description="Helical" evidence="15">
    <location>
        <begin position="157"/>
        <end position="176"/>
    </location>
</feature>
<dbReference type="InterPro" id="IPR001610">
    <property type="entry name" value="PAC"/>
</dbReference>
<dbReference type="Pfam" id="PF03707">
    <property type="entry name" value="MHYT"/>
    <property type="match status" value="3"/>
</dbReference>
<evidence type="ECO:0000256" key="12">
    <source>
        <dbReference type="ARBA" id="ARBA00023136"/>
    </source>
</evidence>
<organism evidence="23 24">
    <name type="scientific">Aquipseudomonas alcaligenes</name>
    <name type="common">Pseudomonas alcaligenes</name>
    <dbReference type="NCBI Taxonomy" id="43263"/>
    <lineage>
        <taxon>Bacteria</taxon>
        <taxon>Pseudomonadati</taxon>
        <taxon>Pseudomonadota</taxon>
        <taxon>Gammaproteobacteria</taxon>
        <taxon>Pseudomonadales</taxon>
        <taxon>Pseudomonadaceae</taxon>
        <taxon>Aquipseudomonas</taxon>
    </lineage>
</organism>
<feature type="domain" description="Histidine kinase" evidence="17">
    <location>
        <begin position="662"/>
        <end position="878"/>
    </location>
</feature>
<evidence type="ECO:0000259" key="17">
    <source>
        <dbReference type="PROSITE" id="PS50109"/>
    </source>
</evidence>
<dbReference type="PRINTS" id="PR00344">
    <property type="entry name" value="BCTRLSENSOR"/>
</dbReference>
<evidence type="ECO:0000313" key="24">
    <source>
        <dbReference type="Proteomes" id="UP000744555"/>
    </source>
</evidence>
<keyword evidence="4" id="KW-1003">Cell membrane</keyword>
<dbReference type="InterPro" id="IPR013655">
    <property type="entry name" value="PAS_fold_3"/>
</dbReference>
<feature type="modified residue" description="4-aspartylphosphate" evidence="14">
    <location>
        <position position="946"/>
    </location>
</feature>
<evidence type="ECO:0000256" key="1">
    <source>
        <dbReference type="ARBA" id="ARBA00000085"/>
    </source>
</evidence>
<evidence type="ECO:0000256" key="5">
    <source>
        <dbReference type="ARBA" id="ARBA00022553"/>
    </source>
</evidence>
<comment type="subcellular location">
    <subcellularLocation>
        <location evidence="2">Cell membrane</location>
        <topology evidence="2">Multi-pass membrane protein</topology>
    </subcellularLocation>
</comment>
<dbReference type="EC" id="2.7.13.3" evidence="3"/>
<feature type="transmembrane region" description="Helical" evidence="15">
    <location>
        <begin position="60"/>
        <end position="83"/>
    </location>
</feature>
<feature type="domain" description="PAS" evidence="19">
    <location>
        <begin position="393"/>
        <end position="467"/>
    </location>
</feature>
<dbReference type="Gene3D" id="3.40.50.2300">
    <property type="match status" value="1"/>
</dbReference>
<evidence type="ECO:0000256" key="13">
    <source>
        <dbReference type="PROSITE-ProRule" id="PRU00110"/>
    </source>
</evidence>
<dbReference type="PROSITE" id="PS50894">
    <property type="entry name" value="HPT"/>
    <property type="match status" value="1"/>
</dbReference>
<dbReference type="Pfam" id="PF00989">
    <property type="entry name" value="PAS"/>
    <property type="match status" value="1"/>
</dbReference>
<dbReference type="CDD" id="cd00082">
    <property type="entry name" value="HisKA"/>
    <property type="match status" value="1"/>
</dbReference>
<keyword evidence="6 15" id="KW-0812">Transmembrane</keyword>
<evidence type="ECO:0000256" key="8">
    <source>
        <dbReference type="ARBA" id="ARBA00022777"/>
    </source>
</evidence>
<dbReference type="SMART" id="SM00448">
    <property type="entry name" value="REC"/>
    <property type="match status" value="1"/>
</dbReference>
<gene>
    <name evidence="23" type="ORF">A9179_11270</name>
</gene>
<evidence type="ECO:0000256" key="11">
    <source>
        <dbReference type="ARBA" id="ARBA00023012"/>
    </source>
</evidence>
<dbReference type="Gene3D" id="1.20.120.160">
    <property type="entry name" value="HPT domain"/>
    <property type="match status" value="1"/>
</dbReference>
<evidence type="ECO:0000256" key="7">
    <source>
        <dbReference type="ARBA" id="ARBA00022741"/>
    </source>
</evidence>
<keyword evidence="8 23" id="KW-0418">Kinase</keyword>
<evidence type="ECO:0000259" key="21">
    <source>
        <dbReference type="PROSITE" id="PS50894"/>
    </source>
</evidence>
<evidence type="ECO:0000259" key="18">
    <source>
        <dbReference type="PROSITE" id="PS50110"/>
    </source>
</evidence>
<dbReference type="PROSITE" id="PS50110">
    <property type="entry name" value="RESPONSE_REGULATORY"/>
    <property type="match status" value="1"/>
</dbReference>
<dbReference type="Pfam" id="PF08448">
    <property type="entry name" value="PAS_4"/>
    <property type="match status" value="1"/>
</dbReference>
<feature type="transmembrane region" description="Helical" evidence="15">
    <location>
        <begin position="25"/>
        <end position="48"/>
    </location>
</feature>
<evidence type="ECO:0000256" key="10">
    <source>
        <dbReference type="ARBA" id="ARBA00022989"/>
    </source>
</evidence>
<accession>A0ABR7RZW1</accession>
<dbReference type="Gene3D" id="3.30.565.10">
    <property type="entry name" value="Histidine kinase-like ATPase, C-terminal domain"/>
    <property type="match status" value="1"/>
</dbReference>
<comment type="catalytic activity">
    <reaction evidence="1">
        <text>ATP + protein L-histidine = ADP + protein N-phospho-L-histidine.</text>
        <dbReference type="EC" id="2.7.13.3"/>
    </reaction>
</comment>
<dbReference type="CDD" id="cd17546">
    <property type="entry name" value="REC_hyHK_CKI1_RcsC-like"/>
    <property type="match status" value="1"/>
</dbReference>
<dbReference type="InterPro" id="IPR013656">
    <property type="entry name" value="PAS_4"/>
</dbReference>
<dbReference type="SMART" id="SM00091">
    <property type="entry name" value="PAS"/>
    <property type="match status" value="3"/>
</dbReference>
<evidence type="ECO:0000256" key="16">
    <source>
        <dbReference type="SAM" id="Coils"/>
    </source>
</evidence>
<feature type="domain" description="PAC" evidence="20">
    <location>
        <begin position="470"/>
        <end position="522"/>
    </location>
</feature>
<name>A0ABR7RZW1_AQUAC</name>
<sequence>MSYLTSLFLDTSDPSLLLQGSYSPWLVLLSLAIATFTSGMALQVAGMARLSRNTLHRQTALLTGSLALGGGVWAMHFIGMLAFQLCTPVSYAPSLTLLSLLPSLGASWVALQLLARRQVSGLQLIGSGVLVGAGIGAMHYSGMAAMRMAPLLRYDPWVFALSILVAVVLAILALWVRFGLRGRLSSGRAIVVSGVVMGLAISGMHYTGMAAARFVGVAAPLTGEASYSLFLALAVALITVSLTIFVAGVNGLLRYRQLFHQVQSNEVRLRAILETAVDGVVIIDEEGVIEGLNASAERLYGYRRDELVGRNIDLVIPESYRQGRADYLPDLLRLGESDIIGGSREVEILRRDGSQLPVRLAIGKARLPERTLYVGFISDISQRKEMERALRESEQQYRSLIGNMPGVAFRCRLDHDWSMQLVSDAVEQLTGWSAEDFTSGRQSFNALFHPDDLQRASEQVLAAVAEGHSYTVEYRLFDRQGREHWVWESGSAVADEQGVAKWIDGVLFDITETKLRNAEFEGTVNAIGRALAVVEFDLQGRVLSANRNFLDLMGYELDEIQGQHHRLFCTPQYAESQAYSDLWARLGRGELDSGEYLRLGKGGREVWIQASYNPLFDADGKPFKVIKFATDLSQRREMEEALRDAKEYAELAAEAKTTFLANMSHEIRTPMNAIIGFTELLLDGQLDSQQRRHLGTVRQAARSLLGLLNDILDTAKLERGAVELECVDFSLRELCQQVCDSLGLGAEAKGLSLSLDYRAGLGEHFKGDPLRIQQVLTNLLGNAVKFTEAGWVRLEVSGKPGQVQLVVRDSGIGIAEDRLQRIFDPFAQADASMSRRFGGTGLGTTIARQLTELMGGSIEVSSRLGEGSVFQVHLPLQAGEANGPRLPQAGLELPPLRILAADDVPQNIELLSLSLGRLGHQVVAVGDGEEALAAFLGGRFDVLLLDVQMPRLDGLEATRRIRRHEQAEGLAPVSIIALTASVLEQDRRAAREAGMDGFASKPLEMDKLLAEIARVTGLGAAPAAVVEAAPVVPPMAIDWLRGIPLWGSEMALTQAIRRFLEEHAATAAQIANLLQQGEQPAAIGLTHRLRGAAANLALLELSQLAGQLEHALKGTLAASSEALLAQLARSLQELPQALPGQADDRLDSRATAAVELAELQAEIARARAALQHGELAGDALQRLVEQLPATLAQALDRAINDFDFERADTLLAGLQATGEHAP</sequence>
<dbReference type="InterPro" id="IPR035965">
    <property type="entry name" value="PAS-like_dom_sf"/>
</dbReference>
<dbReference type="InterPro" id="IPR036641">
    <property type="entry name" value="HPT_dom_sf"/>
</dbReference>
<dbReference type="InterPro" id="IPR001789">
    <property type="entry name" value="Sig_transdc_resp-reg_receiver"/>
</dbReference>
<dbReference type="InterPro" id="IPR000014">
    <property type="entry name" value="PAS"/>
</dbReference>
<dbReference type="Pfam" id="PF01627">
    <property type="entry name" value="Hpt"/>
    <property type="match status" value="1"/>
</dbReference>
<dbReference type="SUPFAM" id="SSF55874">
    <property type="entry name" value="ATPase domain of HSP90 chaperone/DNA topoisomerase II/histidine kinase"/>
    <property type="match status" value="1"/>
</dbReference>
<dbReference type="RefSeq" id="WP_187805926.1">
    <property type="nucleotide sequence ID" value="NZ_LZEU01000001.1"/>
</dbReference>
<dbReference type="CDD" id="cd00130">
    <property type="entry name" value="PAS"/>
    <property type="match status" value="3"/>
</dbReference>
<evidence type="ECO:0000259" key="20">
    <source>
        <dbReference type="PROSITE" id="PS50113"/>
    </source>
</evidence>
<dbReference type="PROSITE" id="PS50924">
    <property type="entry name" value="MHYT"/>
    <property type="match status" value="1"/>
</dbReference>
<keyword evidence="9" id="KW-0067">ATP-binding</keyword>
<dbReference type="InterPro" id="IPR013767">
    <property type="entry name" value="PAS_fold"/>
</dbReference>
<dbReference type="Pfam" id="PF08447">
    <property type="entry name" value="PAS_3"/>
    <property type="match status" value="1"/>
</dbReference>
<keyword evidence="8 23" id="KW-0808">Transferase</keyword>
<proteinExistence type="predicted"/>
<dbReference type="InterPro" id="IPR036097">
    <property type="entry name" value="HisK_dim/P_sf"/>
</dbReference>
<dbReference type="InterPro" id="IPR000700">
    <property type="entry name" value="PAS-assoc_C"/>
</dbReference>
<feature type="transmembrane region" description="Helical" evidence="15">
    <location>
        <begin position="122"/>
        <end position="145"/>
    </location>
</feature>
<dbReference type="SUPFAM" id="SSF55785">
    <property type="entry name" value="PYP-like sensor domain (PAS domain)"/>
    <property type="match status" value="3"/>
</dbReference>
<dbReference type="NCBIfam" id="TIGR00229">
    <property type="entry name" value="sensory_box"/>
    <property type="match status" value="3"/>
</dbReference>
<dbReference type="EMBL" id="LZEU01000001">
    <property type="protein sequence ID" value="MBC9250857.1"/>
    <property type="molecule type" value="Genomic_DNA"/>
</dbReference>
<protein>
    <recommendedName>
        <fullName evidence="3">histidine kinase</fullName>
        <ecNumber evidence="3">2.7.13.3</ecNumber>
    </recommendedName>
</protein>
<dbReference type="InterPro" id="IPR005467">
    <property type="entry name" value="His_kinase_dom"/>
</dbReference>
<keyword evidence="10 15" id="KW-1133">Transmembrane helix</keyword>
<feature type="modified residue" description="Phosphohistidine" evidence="13">
    <location>
        <position position="1087"/>
    </location>
</feature>
<dbReference type="Gene3D" id="3.30.450.20">
    <property type="entry name" value="PAS domain"/>
    <property type="match status" value="3"/>
</dbReference>
<dbReference type="PROSITE" id="PS50109">
    <property type="entry name" value="HIS_KIN"/>
    <property type="match status" value="1"/>
</dbReference>
<keyword evidence="16" id="KW-0175">Coiled coil</keyword>
<dbReference type="CDD" id="cd16922">
    <property type="entry name" value="HATPase_EvgS-ArcB-TorS-like"/>
    <property type="match status" value="1"/>
</dbReference>
<evidence type="ECO:0000256" key="6">
    <source>
        <dbReference type="ARBA" id="ARBA00022692"/>
    </source>
</evidence>
<evidence type="ECO:0000259" key="19">
    <source>
        <dbReference type="PROSITE" id="PS50112"/>
    </source>
</evidence>
<keyword evidence="11" id="KW-0902">Two-component regulatory system</keyword>
<dbReference type="PROSITE" id="PS50113">
    <property type="entry name" value="PAC"/>
    <property type="match status" value="3"/>
</dbReference>
<feature type="domain" description="HPt" evidence="21">
    <location>
        <begin position="1048"/>
        <end position="1141"/>
    </location>
</feature>
<feature type="domain" description="MHYT" evidence="22">
    <location>
        <begin position="22"/>
        <end position="215"/>
    </location>
</feature>
<dbReference type="InterPro" id="IPR005330">
    <property type="entry name" value="MHYT_dom"/>
</dbReference>
<evidence type="ECO:0000256" key="2">
    <source>
        <dbReference type="ARBA" id="ARBA00004651"/>
    </source>
</evidence>
<dbReference type="InterPro" id="IPR003661">
    <property type="entry name" value="HisK_dim/P_dom"/>
</dbReference>
<feature type="transmembrane region" description="Helical" evidence="15">
    <location>
        <begin position="95"/>
        <end position="115"/>
    </location>
</feature>